<feature type="transmembrane region" description="Helical" evidence="1">
    <location>
        <begin position="62"/>
        <end position="80"/>
    </location>
</feature>
<feature type="transmembrane region" description="Helical" evidence="1">
    <location>
        <begin position="37"/>
        <end position="57"/>
    </location>
</feature>
<keyword evidence="1" id="KW-0472">Membrane</keyword>
<comment type="caution">
    <text evidence="2">The sequence shown here is derived from an EMBL/GenBank/DDBJ whole genome shotgun (WGS) entry which is preliminary data.</text>
</comment>
<evidence type="ECO:0000313" key="2">
    <source>
        <dbReference type="EMBL" id="MBB3667962.1"/>
    </source>
</evidence>
<gene>
    <name evidence="2" type="ORF">FHX47_001585</name>
</gene>
<keyword evidence="3" id="KW-1185">Reference proteome</keyword>
<organism evidence="2 3">
    <name type="scientific">Garicola koreensis</name>
    <dbReference type="NCBI Taxonomy" id="1262554"/>
    <lineage>
        <taxon>Bacteria</taxon>
        <taxon>Bacillati</taxon>
        <taxon>Actinomycetota</taxon>
        <taxon>Actinomycetes</taxon>
        <taxon>Micrococcales</taxon>
        <taxon>Micrococcaceae</taxon>
        <taxon>Garicola</taxon>
    </lineage>
</organism>
<dbReference type="AlphaFoldDB" id="A0A7W5TSQ8"/>
<keyword evidence="1" id="KW-0812">Transmembrane</keyword>
<keyword evidence="1" id="KW-1133">Transmembrane helix</keyword>
<name>A0A7W5TSQ8_9MICC</name>
<dbReference type="Proteomes" id="UP000547528">
    <property type="component" value="Unassembled WGS sequence"/>
</dbReference>
<evidence type="ECO:0000313" key="3">
    <source>
        <dbReference type="Proteomes" id="UP000547528"/>
    </source>
</evidence>
<dbReference type="RefSeq" id="WP_246328104.1">
    <property type="nucleotide sequence ID" value="NZ_BAABKR010000011.1"/>
</dbReference>
<protein>
    <submittedName>
        <fullName evidence="2">Uncharacterized protein</fullName>
    </submittedName>
</protein>
<sequence length="129" mass="13365">MSTESPSSPMPKLTFTTGGVLVVVGLIGYIGTGFASVTAMIPAFIGVLLLISGWIAVKKLMLGIHIALVVALIGALGMFMPLQDLGALFAGDADNPPAVIAALVSLIVLLVYLVLGVRSFVAARRWKNS</sequence>
<proteinExistence type="predicted"/>
<reference evidence="2 3" key="1">
    <citation type="submission" date="2020-08" db="EMBL/GenBank/DDBJ databases">
        <title>Sequencing the genomes of 1000 actinobacteria strains.</title>
        <authorList>
            <person name="Klenk H.-P."/>
        </authorList>
    </citation>
    <scope>NUCLEOTIDE SEQUENCE [LARGE SCALE GENOMIC DNA]</scope>
    <source>
        <strain evidence="2 3">DSM 28238</strain>
    </source>
</reference>
<feature type="transmembrane region" description="Helical" evidence="1">
    <location>
        <begin position="100"/>
        <end position="121"/>
    </location>
</feature>
<evidence type="ECO:0000256" key="1">
    <source>
        <dbReference type="SAM" id="Phobius"/>
    </source>
</evidence>
<dbReference type="EMBL" id="JACIBT010000005">
    <property type="protein sequence ID" value="MBB3667962.1"/>
    <property type="molecule type" value="Genomic_DNA"/>
</dbReference>
<accession>A0A7W5TSQ8</accession>
<feature type="transmembrane region" description="Helical" evidence="1">
    <location>
        <begin position="12"/>
        <end position="31"/>
    </location>
</feature>